<evidence type="ECO:0000256" key="2">
    <source>
        <dbReference type="ARBA" id="ARBA00011838"/>
    </source>
</evidence>
<evidence type="ECO:0000256" key="3">
    <source>
        <dbReference type="ARBA" id="ARBA00022980"/>
    </source>
</evidence>
<dbReference type="PANTHER" id="PTHR15892">
    <property type="entry name" value="MITOCHONDRIAL RIBOSOMAL PROTEIN L30"/>
    <property type="match status" value="1"/>
</dbReference>
<evidence type="ECO:0000313" key="9">
    <source>
        <dbReference type="Proteomes" id="UP001295463"/>
    </source>
</evidence>
<protein>
    <recommendedName>
        <fullName evidence="5">50S ribosomal protein L30</fullName>
    </recommendedName>
</protein>
<evidence type="ECO:0000256" key="6">
    <source>
        <dbReference type="RuleBase" id="RU003734"/>
    </source>
</evidence>
<sequence>MSTTIDITLVKSTIGASKKQRAVVRGLGLRKLQQTVTLNDSPEVRGMVNKVDHMVKVK</sequence>
<dbReference type="NCBIfam" id="TIGR01308">
    <property type="entry name" value="rpmD_bact"/>
    <property type="match status" value="1"/>
</dbReference>
<dbReference type="Gene3D" id="3.30.1390.20">
    <property type="entry name" value="Ribosomal protein L30, ferredoxin-like fold domain"/>
    <property type="match status" value="1"/>
</dbReference>
<dbReference type="Proteomes" id="UP001295463">
    <property type="component" value="Chromosome"/>
</dbReference>
<gene>
    <name evidence="8" type="primary">rpmD</name>
    <name evidence="8" type="ORF">GEAMG1_0785</name>
</gene>
<dbReference type="InterPro" id="IPR018038">
    <property type="entry name" value="Ribosomal_uL30_CS"/>
</dbReference>
<evidence type="ECO:0000256" key="4">
    <source>
        <dbReference type="ARBA" id="ARBA00023274"/>
    </source>
</evidence>
<reference evidence="8 9" key="1">
    <citation type="submission" date="2022-03" db="EMBL/GenBank/DDBJ databases">
        <authorList>
            <person name="Koch H."/>
        </authorList>
    </citation>
    <scope>NUCLEOTIDE SEQUENCE [LARGE SCALE GENOMIC DNA]</scope>
    <source>
        <strain evidence="8 9">G1</strain>
    </source>
</reference>
<dbReference type="PROSITE" id="PS00634">
    <property type="entry name" value="RIBOSOMAL_L30"/>
    <property type="match status" value="1"/>
</dbReference>
<evidence type="ECO:0000313" key="8">
    <source>
        <dbReference type="EMBL" id="CAH2030598.1"/>
    </source>
</evidence>
<dbReference type="HAMAP" id="MF_01371_B">
    <property type="entry name" value="Ribosomal_uL30_B"/>
    <property type="match status" value="1"/>
</dbReference>
<accession>A0ABM9D878</accession>
<dbReference type="Pfam" id="PF00327">
    <property type="entry name" value="Ribosomal_L30"/>
    <property type="match status" value="1"/>
</dbReference>
<comment type="similarity">
    <text evidence="1 6">Belongs to the universal ribosomal protein uL30 family.</text>
</comment>
<dbReference type="PIRSF" id="PIRSF002211">
    <property type="entry name" value="Ribosomal_L30_bac-type"/>
    <property type="match status" value="1"/>
</dbReference>
<keyword evidence="3 6" id="KW-0689">Ribosomal protein</keyword>
<keyword evidence="4 6" id="KW-0687">Ribonucleoprotein</keyword>
<feature type="domain" description="Large ribosomal subunit protein uL30-like ferredoxin-like fold" evidence="7">
    <location>
        <begin position="7"/>
        <end position="55"/>
    </location>
</feature>
<proteinExistence type="inferred from homology"/>
<evidence type="ECO:0000256" key="5">
    <source>
        <dbReference type="ARBA" id="ARBA00035492"/>
    </source>
</evidence>
<name>A0ABM9D878_9BACT</name>
<keyword evidence="9" id="KW-1185">Reference proteome</keyword>
<organism evidence="8 9">
    <name type="scientific">Trichlorobacter ammonificans</name>
    <dbReference type="NCBI Taxonomy" id="2916410"/>
    <lineage>
        <taxon>Bacteria</taxon>
        <taxon>Pseudomonadati</taxon>
        <taxon>Thermodesulfobacteriota</taxon>
        <taxon>Desulfuromonadia</taxon>
        <taxon>Geobacterales</taxon>
        <taxon>Geobacteraceae</taxon>
        <taxon>Trichlorobacter</taxon>
    </lineage>
</organism>
<dbReference type="PANTHER" id="PTHR15892:SF2">
    <property type="entry name" value="LARGE RIBOSOMAL SUBUNIT PROTEIN UL30M"/>
    <property type="match status" value="1"/>
</dbReference>
<evidence type="ECO:0000256" key="1">
    <source>
        <dbReference type="ARBA" id="ARBA00007594"/>
    </source>
</evidence>
<dbReference type="EMBL" id="OW150024">
    <property type="protein sequence ID" value="CAH2030598.1"/>
    <property type="molecule type" value="Genomic_DNA"/>
</dbReference>
<dbReference type="RefSeq" id="WP_305731520.1">
    <property type="nucleotide sequence ID" value="NZ_OW150024.1"/>
</dbReference>
<dbReference type="InterPro" id="IPR036919">
    <property type="entry name" value="Ribo_uL30_ferredoxin-like_sf"/>
</dbReference>
<dbReference type="InterPro" id="IPR005996">
    <property type="entry name" value="Ribosomal_uL30_bac-type"/>
</dbReference>
<dbReference type="CDD" id="cd01658">
    <property type="entry name" value="Ribosomal_L30"/>
    <property type="match status" value="1"/>
</dbReference>
<dbReference type="InterPro" id="IPR016082">
    <property type="entry name" value="Ribosomal_uL30_ferredoxin-like"/>
</dbReference>
<dbReference type="SUPFAM" id="SSF55129">
    <property type="entry name" value="Ribosomal protein L30p/L7e"/>
    <property type="match status" value="1"/>
</dbReference>
<evidence type="ECO:0000259" key="7">
    <source>
        <dbReference type="Pfam" id="PF00327"/>
    </source>
</evidence>
<comment type="subunit">
    <text evidence="2">Part of the 50S ribosomal subunit.</text>
</comment>